<comment type="caution">
    <text evidence="2">The sequence shown here is derived from an EMBL/GenBank/DDBJ whole genome shotgun (WGS) entry which is preliminary data.</text>
</comment>
<organism evidence="2 3">
    <name type="scientific">Streptomyces sodiiphilus</name>
    <dbReference type="NCBI Taxonomy" id="226217"/>
    <lineage>
        <taxon>Bacteria</taxon>
        <taxon>Bacillati</taxon>
        <taxon>Actinomycetota</taxon>
        <taxon>Actinomycetes</taxon>
        <taxon>Kitasatosporales</taxon>
        <taxon>Streptomycetaceae</taxon>
        <taxon>Streptomyces</taxon>
    </lineage>
</organism>
<dbReference type="Proteomes" id="UP001501303">
    <property type="component" value="Unassembled WGS sequence"/>
</dbReference>
<reference evidence="2 3" key="1">
    <citation type="journal article" date="2019" name="Int. J. Syst. Evol. Microbiol.">
        <title>The Global Catalogue of Microorganisms (GCM) 10K type strain sequencing project: providing services to taxonomists for standard genome sequencing and annotation.</title>
        <authorList>
            <consortium name="The Broad Institute Genomics Platform"/>
            <consortium name="The Broad Institute Genome Sequencing Center for Infectious Disease"/>
            <person name="Wu L."/>
            <person name="Ma J."/>
        </authorList>
    </citation>
    <scope>NUCLEOTIDE SEQUENCE [LARGE SCALE GENOMIC DNA]</scope>
    <source>
        <strain evidence="2 3">JCM 13581</strain>
    </source>
</reference>
<evidence type="ECO:0000313" key="3">
    <source>
        <dbReference type="Proteomes" id="UP001501303"/>
    </source>
</evidence>
<name>A0ABN2NZ87_9ACTN</name>
<evidence type="ECO:0000313" key="2">
    <source>
        <dbReference type="EMBL" id="GAA1906157.1"/>
    </source>
</evidence>
<feature type="chain" id="PRO_5046844595" evidence="1">
    <location>
        <begin position="25"/>
        <end position="139"/>
    </location>
</feature>
<evidence type="ECO:0000256" key="1">
    <source>
        <dbReference type="SAM" id="SignalP"/>
    </source>
</evidence>
<keyword evidence="3" id="KW-1185">Reference proteome</keyword>
<protein>
    <submittedName>
        <fullName evidence="2">Uncharacterized protein</fullName>
    </submittedName>
</protein>
<gene>
    <name evidence="2" type="ORF">GCM10009716_15170</name>
</gene>
<proteinExistence type="predicted"/>
<accession>A0ABN2NZ87</accession>
<sequence length="139" mass="15165">MFQRLGVVAAAAALPLNMVGDAWAGERFSYIKGALPGFESTRWTDDGGTGDTKVEFTSCTANGGDTPFDSTHVQLFKVIDYWPDKQYGSTRKFTACKTGTSVGLYPAMSNGDRMYFKISRINDSTGVIHLDVAKTRVAY</sequence>
<feature type="signal peptide" evidence="1">
    <location>
        <begin position="1"/>
        <end position="24"/>
    </location>
</feature>
<dbReference type="EMBL" id="BAAAMJ010000010">
    <property type="protein sequence ID" value="GAA1906157.1"/>
    <property type="molecule type" value="Genomic_DNA"/>
</dbReference>
<keyword evidence="1" id="KW-0732">Signal</keyword>